<gene>
    <name evidence="1" type="ORF">PIB30_105746</name>
</gene>
<reference evidence="1 2" key="1">
    <citation type="journal article" date="2023" name="Plants (Basel)">
        <title>Bridging the Gap: Combining Genomics and Transcriptomics Approaches to Understand Stylosanthes scabra, an Orphan Legume from the Brazilian Caatinga.</title>
        <authorList>
            <person name="Ferreira-Neto J.R.C."/>
            <person name="da Silva M.D."/>
            <person name="Binneck E."/>
            <person name="de Melo N.F."/>
            <person name="da Silva R.H."/>
            <person name="de Melo A.L.T.M."/>
            <person name="Pandolfi V."/>
            <person name="Bustamante F.O."/>
            <person name="Brasileiro-Vidal A.C."/>
            <person name="Benko-Iseppon A.M."/>
        </authorList>
    </citation>
    <scope>NUCLEOTIDE SEQUENCE [LARGE SCALE GENOMIC DNA]</scope>
    <source>
        <tissue evidence="1">Leaves</tissue>
    </source>
</reference>
<proteinExistence type="predicted"/>
<feature type="non-terminal residue" evidence="1">
    <location>
        <position position="88"/>
    </location>
</feature>
<evidence type="ECO:0000313" key="2">
    <source>
        <dbReference type="Proteomes" id="UP001341840"/>
    </source>
</evidence>
<name>A0ABU6XXS6_9FABA</name>
<protein>
    <submittedName>
        <fullName evidence="1">Uncharacterized protein</fullName>
    </submittedName>
</protein>
<accession>A0ABU6XXS6</accession>
<dbReference type="Proteomes" id="UP001341840">
    <property type="component" value="Unassembled WGS sequence"/>
</dbReference>
<dbReference type="EMBL" id="JASCZI010215421">
    <property type="protein sequence ID" value="MED6202464.1"/>
    <property type="molecule type" value="Genomic_DNA"/>
</dbReference>
<comment type="caution">
    <text evidence="1">The sequence shown here is derived from an EMBL/GenBank/DDBJ whole genome shotgun (WGS) entry which is preliminary data.</text>
</comment>
<feature type="non-terminal residue" evidence="1">
    <location>
        <position position="1"/>
    </location>
</feature>
<keyword evidence="2" id="KW-1185">Reference proteome</keyword>
<evidence type="ECO:0000313" key="1">
    <source>
        <dbReference type="EMBL" id="MED6202464.1"/>
    </source>
</evidence>
<sequence>GQSILSEPQRIDSRPSESTLLSSSFILKRKGSKCFESTLRGPESIPNFTEANGFKFDCRESTLRGPESIPNFTETNGFKFDAENRLLE</sequence>
<organism evidence="1 2">
    <name type="scientific">Stylosanthes scabra</name>
    <dbReference type="NCBI Taxonomy" id="79078"/>
    <lineage>
        <taxon>Eukaryota</taxon>
        <taxon>Viridiplantae</taxon>
        <taxon>Streptophyta</taxon>
        <taxon>Embryophyta</taxon>
        <taxon>Tracheophyta</taxon>
        <taxon>Spermatophyta</taxon>
        <taxon>Magnoliopsida</taxon>
        <taxon>eudicotyledons</taxon>
        <taxon>Gunneridae</taxon>
        <taxon>Pentapetalae</taxon>
        <taxon>rosids</taxon>
        <taxon>fabids</taxon>
        <taxon>Fabales</taxon>
        <taxon>Fabaceae</taxon>
        <taxon>Papilionoideae</taxon>
        <taxon>50 kb inversion clade</taxon>
        <taxon>dalbergioids sensu lato</taxon>
        <taxon>Dalbergieae</taxon>
        <taxon>Pterocarpus clade</taxon>
        <taxon>Stylosanthes</taxon>
    </lineage>
</organism>